<keyword evidence="3" id="KW-0175">Coiled coil</keyword>
<evidence type="ECO:0000256" key="1">
    <source>
        <dbReference type="ARBA" id="ARBA00022741"/>
    </source>
</evidence>
<organism evidence="6 7">
    <name type="scientific">Rhizopus azygosporus</name>
    <name type="common">Rhizopus microsporus var. azygosporus</name>
    <dbReference type="NCBI Taxonomy" id="86630"/>
    <lineage>
        <taxon>Eukaryota</taxon>
        <taxon>Fungi</taxon>
        <taxon>Fungi incertae sedis</taxon>
        <taxon>Mucoromycota</taxon>
        <taxon>Mucoromycotina</taxon>
        <taxon>Mucoromycetes</taxon>
        <taxon>Mucorales</taxon>
        <taxon>Mucorineae</taxon>
        <taxon>Rhizopodaceae</taxon>
        <taxon>Rhizopus</taxon>
    </lineage>
</organism>
<dbReference type="SUPFAM" id="SSF52540">
    <property type="entry name" value="P-loop containing nucleoside triphosphate hydrolases"/>
    <property type="match status" value="1"/>
</dbReference>
<evidence type="ECO:0000259" key="5">
    <source>
        <dbReference type="Pfam" id="PF00176"/>
    </source>
</evidence>
<dbReference type="AlphaFoldDB" id="A0A367J0I7"/>
<dbReference type="Proteomes" id="UP000252139">
    <property type="component" value="Unassembled WGS sequence"/>
</dbReference>
<feature type="region of interest" description="Disordered" evidence="4">
    <location>
        <begin position="1"/>
        <end position="22"/>
    </location>
</feature>
<feature type="non-terminal residue" evidence="6">
    <location>
        <position position="293"/>
    </location>
</feature>
<feature type="coiled-coil region" evidence="3">
    <location>
        <begin position="39"/>
        <end position="112"/>
    </location>
</feature>
<keyword evidence="2" id="KW-0067">ATP-binding</keyword>
<dbReference type="PANTHER" id="PTHR45629:SF7">
    <property type="entry name" value="DNA EXCISION REPAIR PROTEIN ERCC-6-RELATED"/>
    <property type="match status" value="1"/>
</dbReference>
<accession>A0A367J0I7</accession>
<reference evidence="6 7" key="1">
    <citation type="journal article" date="2018" name="G3 (Bethesda)">
        <title>Phylogenetic and Phylogenomic Definition of Rhizopus Species.</title>
        <authorList>
            <person name="Gryganskyi A.P."/>
            <person name="Golan J."/>
            <person name="Dolatabadi S."/>
            <person name="Mondo S."/>
            <person name="Robb S."/>
            <person name="Idnurm A."/>
            <person name="Muszewska A."/>
            <person name="Steczkiewicz K."/>
            <person name="Masonjones S."/>
            <person name="Liao H.L."/>
            <person name="Gajdeczka M.T."/>
            <person name="Anike F."/>
            <person name="Vuek A."/>
            <person name="Anishchenko I.M."/>
            <person name="Voigt K."/>
            <person name="de Hoog G.S."/>
            <person name="Smith M.E."/>
            <person name="Heitman J."/>
            <person name="Vilgalys R."/>
            <person name="Stajich J.E."/>
        </authorList>
    </citation>
    <scope>NUCLEOTIDE SEQUENCE [LARGE SCALE GENOMIC DNA]</scope>
    <source>
        <strain evidence="6 7">CBS 357.93</strain>
    </source>
</reference>
<feature type="domain" description="SNF2 N-terminal" evidence="5">
    <location>
        <begin position="233"/>
        <end position="293"/>
    </location>
</feature>
<proteinExistence type="predicted"/>
<evidence type="ECO:0000256" key="4">
    <source>
        <dbReference type="SAM" id="MobiDB-lite"/>
    </source>
</evidence>
<dbReference type="PANTHER" id="PTHR45629">
    <property type="entry name" value="SNF2/RAD54 FAMILY MEMBER"/>
    <property type="match status" value="1"/>
</dbReference>
<sequence>MSSNNKTNQDNDLNTTVDNELHDLGVDLVDQNELEKSLMEKADKAIAEREDELDMKRLEKARKEKAAAQEQLDKLKIKLKETDNVDKLIPKINEHTKKLREATRDEKDIVNRMKDRERRRVAVPPTIATTSERQMDETQREYLIRTDEIYEDDGNESNYKHRLREWILNRNMMRYRTTHEEAASMSLEEIKEKTSGNELNEDEIYQPHPDFEDHELEGGLRVPGELWSCLFDYQKTCIQWLWELHRQEVGGILGDEMGLGKTIQAVAFLASLHYSNMLGPGKACVVVCPATVM</sequence>
<gene>
    <name evidence="6" type="ORF">CU097_000008</name>
</gene>
<dbReference type="GO" id="GO:0006283">
    <property type="term" value="P:transcription-coupled nucleotide-excision repair"/>
    <property type="evidence" value="ECO:0007669"/>
    <property type="project" value="TreeGrafter"/>
</dbReference>
<dbReference type="EMBL" id="PJQL01002667">
    <property type="protein sequence ID" value="RCH83420.1"/>
    <property type="molecule type" value="Genomic_DNA"/>
</dbReference>
<dbReference type="Pfam" id="PF00176">
    <property type="entry name" value="SNF2-rel_dom"/>
    <property type="match status" value="1"/>
</dbReference>
<dbReference type="GO" id="GO:0005634">
    <property type="term" value="C:nucleus"/>
    <property type="evidence" value="ECO:0007669"/>
    <property type="project" value="TreeGrafter"/>
</dbReference>
<protein>
    <recommendedName>
        <fullName evidence="5">SNF2 N-terminal domain-containing protein</fullName>
    </recommendedName>
</protein>
<dbReference type="InterPro" id="IPR027417">
    <property type="entry name" value="P-loop_NTPase"/>
</dbReference>
<keyword evidence="1" id="KW-0547">Nucleotide-binding</keyword>
<evidence type="ECO:0000256" key="3">
    <source>
        <dbReference type="SAM" id="Coils"/>
    </source>
</evidence>
<dbReference type="OrthoDB" id="413460at2759"/>
<dbReference type="GO" id="GO:0005524">
    <property type="term" value="F:ATP binding"/>
    <property type="evidence" value="ECO:0007669"/>
    <property type="project" value="InterPro"/>
</dbReference>
<evidence type="ECO:0000256" key="2">
    <source>
        <dbReference type="ARBA" id="ARBA00022840"/>
    </source>
</evidence>
<dbReference type="InterPro" id="IPR038718">
    <property type="entry name" value="SNF2-like_sf"/>
</dbReference>
<evidence type="ECO:0000313" key="7">
    <source>
        <dbReference type="Proteomes" id="UP000252139"/>
    </source>
</evidence>
<dbReference type="Gene3D" id="3.40.50.10810">
    <property type="entry name" value="Tandem AAA-ATPase domain"/>
    <property type="match status" value="1"/>
</dbReference>
<evidence type="ECO:0000313" key="6">
    <source>
        <dbReference type="EMBL" id="RCH83420.1"/>
    </source>
</evidence>
<dbReference type="GO" id="GO:0008094">
    <property type="term" value="F:ATP-dependent activity, acting on DNA"/>
    <property type="evidence" value="ECO:0007669"/>
    <property type="project" value="TreeGrafter"/>
</dbReference>
<comment type="caution">
    <text evidence="6">The sequence shown here is derived from an EMBL/GenBank/DDBJ whole genome shotgun (WGS) entry which is preliminary data.</text>
</comment>
<keyword evidence="7" id="KW-1185">Reference proteome</keyword>
<dbReference type="InterPro" id="IPR050496">
    <property type="entry name" value="SNF2_RAD54_helicase_repair"/>
</dbReference>
<feature type="compositionally biased region" description="Polar residues" evidence="4">
    <location>
        <begin position="1"/>
        <end position="18"/>
    </location>
</feature>
<name>A0A367J0I7_RHIAZ</name>
<dbReference type="InterPro" id="IPR000330">
    <property type="entry name" value="SNF2_N"/>
</dbReference>
<dbReference type="STRING" id="86630.A0A367J0I7"/>